<evidence type="ECO:0000256" key="1">
    <source>
        <dbReference type="SAM" id="MobiDB-lite"/>
    </source>
</evidence>
<dbReference type="AlphaFoldDB" id="A0AAN7Z4G5"/>
<gene>
    <name evidence="2" type="ORF">RRF57_002423</name>
</gene>
<dbReference type="EMBL" id="JAWHQM010000004">
    <property type="protein sequence ID" value="KAK5626708.1"/>
    <property type="molecule type" value="Genomic_DNA"/>
</dbReference>
<organism evidence="2 3">
    <name type="scientific">Xylaria bambusicola</name>
    <dbReference type="NCBI Taxonomy" id="326684"/>
    <lineage>
        <taxon>Eukaryota</taxon>
        <taxon>Fungi</taxon>
        <taxon>Dikarya</taxon>
        <taxon>Ascomycota</taxon>
        <taxon>Pezizomycotina</taxon>
        <taxon>Sordariomycetes</taxon>
        <taxon>Xylariomycetidae</taxon>
        <taxon>Xylariales</taxon>
        <taxon>Xylariaceae</taxon>
        <taxon>Xylaria</taxon>
    </lineage>
</organism>
<sequence length="157" mass="16749">MSRRYSYNSDAGERAPLDHSPYALADTRADGTLYSPQRHPASGPPMYDVDASQPQYEDESLPYRDYPSSPPPPPAHSARSGAHPGTHPDSSFARLHQGRAQGGATQGELLLQQPSLYHPLITNLYSALGGTNHSQTVSPPAPITSARLPPVASLASP</sequence>
<evidence type="ECO:0000313" key="2">
    <source>
        <dbReference type="EMBL" id="KAK5626708.1"/>
    </source>
</evidence>
<evidence type="ECO:0000313" key="3">
    <source>
        <dbReference type="Proteomes" id="UP001305414"/>
    </source>
</evidence>
<keyword evidence="3" id="KW-1185">Reference proteome</keyword>
<dbReference type="Proteomes" id="UP001305414">
    <property type="component" value="Unassembled WGS sequence"/>
</dbReference>
<protein>
    <submittedName>
        <fullName evidence="2">Uncharacterized protein</fullName>
    </submittedName>
</protein>
<comment type="caution">
    <text evidence="2">The sequence shown here is derived from an EMBL/GenBank/DDBJ whole genome shotgun (WGS) entry which is preliminary data.</text>
</comment>
<feature type="region of interest" description="Disordered" evidence="1">
    <location>
        <begin position="129"/>
        <end position="157"/>
    </location>
</feature>
<feature type="compositionally biased region" description="Polar residues" evidence="1">
    <location>
        <begin position="129"/>
        <end position="138"/>
    </location>
</feature>
<feature type="region of interest" description="Disordered" evidence="1">
    <location>
        <begin position="1"/>
        <end position="107"/>
    </location>
</feature>
<reference evidence="2 3" key="1">
    <citation type="submission" date="2023-10" db="EMBL/GenBank/DDBJ databases">
        <title>Draft genome sequence of Xylaria bambusicola isolate GMP-LS, the root and basal stem rot pathogen of sugarcane in Indonesia.</title>
        <authorList>
            <person name="Selvaraj P."/>
            <person name="Muralishankar V."/>
            <person name="Muruganantham S."/>
            <person name="Sp S."/>
            <person name="Haryani S."/>
            <person name="Lau K.J.X."/>
            <person name="Naqvi N.I."/>
        </authorList>
    </citation>
    <scope>NUCLEOTIDE SEQUENCE [LARGE SCALE GENOMIC DNA]</scope>
    <source>
        <strain evidence="2">GMP-LS</strain>
    </source>
</reference>
<proteinExistence type="predicted"/>
<accession>A0AAN7Z4G5</accession>
<name>A0AAN7Z4G5_9PEZI</name>